<evidence type="ECO:0000313" key="2">
    <source>
        <dbReference type="Proteomes" id="UP000276776"/>
    </source>
</evidence>
<dbReference type="Proteomes" id="UP000276776">
    <property type="component" value="Unassembled WGS sequence"/>
</dbReference>
<name>A0A0N5D7H3_THECL</name>
<dbReference type="AlphaFoldDB" id="A0A0N5D7H3"/>
<organism evidence="3">
    <name type="scientific">Thelazia callipaeda</name>
    <name type="common">Oriental eyeworm</name>
    <name type="synonym">Parasitic nematode</name>
    <dbReference type="NCBI Taxonomy" id="103827"/>
    <lineage>
        <taxon>Eukaryota</taxon>
        <taxon>Metazoa</taxon>
        <taxon>Ecdysozoa</taxon>
        <taxon>Nematoda</taxon>
        <taxon>Chromadorea</taxon>
        <taxon>Rhabditida</taxon>
        <taxon>Spirurina</taxon>
        <taxon>Spiruromorpha</taxon>
        <taxon>Thelazioidea</taxon>
        <taxon>Thelaziidae</taxon>
        <taxon>Thelazia</taxon>
    </lineage>
</organism>
<gene>
    <name evidence="1" type="ORF">TCLT_LOCUS9009</name>
</gene>
<evidence type="ECO:0000313" key="3">
    <source>
        <dbReference type="WBParaSite" id="TCLT_0000902001-mRNA-1"/>
    </source>
</evidence>
<accession>A0A0N5D7H3</accession>
<reference evidence="1 2" key="2">
    <citation type="submission" date="2018-11" db="EMBL/GenBank/DDBJ databases">
        <authorList>
            <consortium name="Pathogen Informatics"/>
        </authorList>
    </citation>
    <scope>NUCLEOTIDE SEQUENCE [LARGE SCALE GENOMIC DNA]</scope>
</reference>
<keyword evidence="2" id="KW-1185">Reference proteome</keyword>
<dbReference type="EMBL" id="UYYF01004716">
    <property type="protein sequence ID" value="VDN06606.1"/>
    <property type="molecule type" value="Genomic_DNA"/>
</dbReference>
<proteinExistence type="predicted"/>
<sequence length="121" mass="13669">MGDGLDHQCKLCELTLISAACQNCFEIGSDNLRKNPDTRKHPDLHTRAGIHTDKHTHTHANGSTIRRDGHKQAAAQLLFLFFSALFHCTCFRFHNYLFVPLPDQCHSLCSPRDDLSPSNNQ</sequence>
<dbReference type="WBParaSite" id="TCLT_0000902001-mRNA-1">
    <property type="protein sequence ID" value="TCLT_0000902001-mRNA-1"/>
    <property type="gene ID" value="TCLT_0000902001"/>
</dbReference>
<evidence type="ECO:0000313" key="1">
    <source>
        <dbReference type="EMBL" id="VDN06606.1"/>
    </source>
</evidence>
<reference evidence="3" key="1">
    <citation type="submission" date="2017-02" db="UniProtKB">
        <authorList>
            <consortium name="WormBaseParasite"/>
        </authorList>
    </citation>
    <scope>IDENTIFICATION</scope>
</reference>
<protein>
    <submittedName>
        <fullName evidence="3">B box-type domain-containing protein</fullName>
    </submittedName>
</protein>